<dbReference type="AlphaFoldDB" id="A0AA40KB59"/>
<sequence>MPSTSPLGRVGLALLALAGSAAANNKLTSTPADFRGFYILSNGAVSTVTCASSYTFFTSSTYGACCNADNCNYGTACSAGTVTRILGGTSVCDTEYPNCYTMTIYASYPSADQSWLIRGCANSLFSASTIYREIITSTSTSSGTKTASQASQATLSSPTVTPPVDTDDEGGGSGQITAPPTGLPVPTGTAQPATEGGSKAWIAGVVVGPILGVALIGLVAVWLMKRRKAANQNHNMVVAGDAKPDPSVADQSSMHPSVYYGAGSPPLMAPASPPIGKYYQGEPPSAVASTPSPVNGYTNPQQGMYLQHTAYGVPPYPPQHAQYPPQHGHQPSQYSPQPYPAQFATAPPPMDRFPSPYNAAELASVPMTDAPQELGDGGPVRR</sequence>
<organism evidence="8 9">
    <name type="scientific">Schizothecium vesticola</name>
    <dbReference type="NCBI Taxonomy" id="314040"/>
    <lineage>
        <taxon>Eukaryota</taxon>
        <taxon>Fungi</taxon>
        <taxon>Dikarya</taxon>
        <taxon>Ascomycota</taxon>
        <taxon>Pezizomycotina</taxon>
        <taxon>Sordariomycetes</taxon>
        <taxon>Sordariomycetidae</taxon>
        <taxon>Sordariales</taxon>
        <taxon>Schizotheciaceae</taxon>
        <taxon>Schizothecium</taxon>
    </lineage>
</organism>
<evidence type="ECO:0000256" key="5">
    <source>
        <dbReference type="SAM" id="MobiDB-lite"/>
    </source>
</evidence>
<dbReference type="InterPro" id="IPR051694">
    <property type="entry name" value="Immunoregulatory_rcpt-like"/>
</dbReference>
<feature type="compositionally biased region" description="Low complexity" evidence="5">
    <location>
        <begin position="141"/>
        <end position="159"/>
    </location>
</feature>
<dbReference type="Proteomes" id="UP001172155">
    <property type="component" value="Unassembled WGS sequence"/>
</dbReference>
<keyword evidence="9" id="KW-1185">Reference proteome</keyword>
<keyword evidence="2 6" id="KW-0812">Transmembrane</keyword>
<accession>A0AA40KB59</accession>
<comment type="caution">
    <text evidence="8">The sequence shown here is derived from an EMBL/GenBank/DDBJ whole genome shotgun (WGS) entry which is preliminary data.</text>
</comment>
<feature type="region of interest" description="Disordered" evidence="5">
    <location>
        <begin position="141"/>
        <end position="194"/>
    </location>
</feature>
<gene>
    <name evidence="8" type="ORF">B0T18DRAFT_1743</name>
</gene>
<keyword evidence="7" id="KW-0732">Signal</keyword>
<keyword evidence="3 6" id="KW-1133">Transmembrane helix</keyword>
<feature type="compositionally biased region" description="Low complexity" evidence="5">
    <location>
        <begin position="319"/>
        <end position="342"/>
    </location>
</feature>
<feature type="region of interest" description="Disordered" evidence="5">
    <location>
        <begin position="308"/>
        <end position="382"/>
    </location>
</feature>
<evidence type="ECO:0000256" key="2">
    <source>
        <dbReference type="ARBA" id="ARBA00022692"/>
    </source>
</evidence>
<evidence type="ECO:0000313" key="9">
    <source>
        <dbReference type="Proteomes" id="UP001172155"/>
    </source>
</evidence>
<evidence type="ECO:0008006" key="10">
    <source>
        <dbReference type="Google" id="ProtNLM"/>
    </source>
</evidence>
<evidence type="ECO:0000256" key="6">
    <source>
        <dbReference type="SAM" id="Phobius"/>
    </source>
</evidence>
<protein>
    <recommendedName>
        <fullName evidence="10">Mid2 domain-containing protein</fullName>
    </recommendedName>
</protein>
<feature type="signal peptide" evidence="7">
    <location>
        <begin position="1"/>
        <end position="23"/>
    </location>
</feature>
<dbReference type="PANTHER" id="PTHR15549">
    <property type="entry name" value="PAIRED IMMUNOGLOBULIN-LIKE TYPE 2 RECEPTOR"/>
    <property type="match status" value="1"/>
</dbReference>
<evidence type="ECO:0000256" key="3">
    <source>
        <dbReference type="ARBA" id="ARBA00022989"/>
    </source>
</evidence>
<dbReference type="GO" id="GO:0071944">
    <property type="term" value="C:cell periphery"/>
    <property type="evidence" value="ECO:0007669"/>
    <property type="project" value="UniProtKB-ARBA"/>
</dbReference>
<dbReference type="GO" id="GO:0016020">
    <property type="term" value="C:membrane"/>
    <property type="evidence" value="ECO:0007669"/>
    <property type="project" value="UniProtKB-SubCell"/>
</dbReference>
<evidence type="ECO:0000256" key="7">
    <source>
        <dbReference type="SAM" id="SignalP"/>
    </source>
</evidence>
<dbReference type="EMBL" id="JAUKUD010000001">
    <property type="protein sequence ID" value="KAK0752728.1"/>
    <property type="molecule type" value="Genomic_DNA"/>
</dbReference>
<comment type="subcellular location">
    <subcellularLocation>
        <location evidence="1">Membrane</location>
        <topology evidence="1">Single-pass membrane protein</topology>
    </subcellularLocation>
</comment>
<reference evidence="8" key="1">
    <citation type="submission" date="2023-06" db="EMBL/GenBank/DDBJ databases">
        <title>Genome-scale phylogeny and comparative genomics of the fungal order Sordariales.</title>
        <authorList>
            <consortium name="Lawrence Berkeley National Laboratory"/>
            <person name="Hensen N."/>
            <person name="Bonometti L."/>
            <person name="Westerberg I."/>
            <person name="Brannstrom I.O."/>
            <person name="Guillou S."/>
            <person name="Cros-Aarteil S."/>
            <person name="Calhoun S."/>
            <person name="Haridas S."/>
            <person name="Kuo A."/>
            <person name="Mondo S."/>
            <person name="Pangilinan J."/>
            <person name="Riley R."/>
            <person name="LaButti K."/>
            <person name="Andreopoulos B."/>
            <person name="Lipzen A."/>
            <person name="Chen C."/>
            <person name="Yanf M."/>
            <person name="Daum C."/>
            <person name="Ng V."/>
            <person name="Clum A."/>
            <person name="Steindorff A."/>
            <person name="Ohm R."/>
            <person name="Martin F."/>
            <person name="Silar P."/>
            <person name="Natvig D."/>
            <person name="Lalanne C."/>
            <person name="Gautier V."/>
            <person name="Ament-velasquez S.L."/>
            <person name="Kruys A."/>
            <person name="Hutchinson M.I."/>
            <person name="Powell A.J."/>
            <person name="Barry K."/>
            <person name="Miller A.N."/>
            <person name="Grigoriev I.V."/>
            <person name="Debuchy R."/>
            <person name="Gladieux P."/>
            <person name="Thoren M.H."/>
            <person name="Johannesson H."/>
        </authorList>
    </citation>
    <scope>NUCLEOTIDE SEQUENCE</scope>
    <source>
        <strain evidence="8">SMH3187-1</strain>
    </source>
</reference>
<feature type="chain" id="PRO_5041342772" description="Mid2 domain-containing protein" evidence="7">
    <location>
        <begin position="24"/>
        <end position="382"/>
    </location>
</feature>
<feature type="transmembrane region" description="Helical" evidence="6">
    <location>
        <begin position="200"/>
        <end position="223"/>
    </location>
</feature>
<dbReference type="CDD" id="cd12087">
    <property type="entry name" value="TM_EGFR-like"/>
    <property type="match status" value="1"/>
</dbReference>
<evidence type="ECO:0000256" key="4">
    <source>
        <dbReference type="ARBA" id="ARBA00023136"/>
    </source>
</evidence>
<name>A0AA40KB59_9PEZI</name>
<evidence type="ECO:0000256" key="1">
    <source>
        <dbReference type="ARBA" id="ARBA00004167"/>
    </source>
</evidence>
<evidence type="ECO:0000313" key="8">
    <source>
        <dbReference type="EMBL" id="KAK0752728.1"/>
    </source>
</evidence>
<proteinExistence type="predicted"/>
<keyword evidence="4 6" id="KW-0472">Membrane</keyword>